<dbReference type="Pfam" id="PF13472">
    <property type="entry name" value="Lipase_GDSL_2"/>
    <property type="match status" value="1"/>
</dbReference>
<gene>
    <name evidence="3" type="ORF">DLJ54_07300</name>
</gene>
<evidence type="ECO:0000259" key="2">
    <source>
        <dbReference type="Pfam" id="PF13472"/>
    </source>
</evidence>
<accession>A0A364V4U9</accession>
<comment type="caution">
    <text evidence="3">The sequence shown here is derived from an EMBL/GenBank/DDBJ whole genome shotgun (WGS) entry which is preliminary data.</text>
</comment>
<reference evidence="3 4" key="1">
    <citation type="journal article" date="2018" name="Syst. Appl. Microbiol.">
        <title>Corynebacterium heidelbergense sp. nov., isolated from the preen glands of Egyptian geese (Alopochen aegyptiacus).</title>
        <authorList>
            <person name="Braun M.S."/>
            <person name="Wang E."/>
            <person name="Zimmermann S."/>
            <person name="Wink M."/>
        </authorList>
    </citation>
    <scope>NUCLEOTIDE SEQUENCE [LARGE SCALE GENOMIC DNA]</scope>
    <source>
        <strain evidence="3 4">647</strain>
    </source>
</reference>
<sequence length="281" mass="29032">MRVRSFLKSAAVSATAVVAATAVSAVAAPSASAAPNNTAIIGDSLVANPAVQDYLSQKGLAVPGATQPNGAGCATDYRFSRTYGDAAKRPVDDFTCAGASVRTGGVHLNELTDRARNAGALTNATREVVLLGGANDTYPYVLNQAPMPVPEIEAQLRSAMADAIRHARQAAPGASIKVVGYPQISNGAGNVCLLNVIPGQPTQDLTVHMGEIEAALQRAVQNAAQDERATFVDLKPASQGHEMCSNDRWMAGVIDTTAGPHNLPLHMTNAGLEAVARVAAR</sequence>
<protein>
    <recommendedName>
        <fullName evidence="2">SGNH hydrolase-type esterase domain-containing protein</fullName>
    </recommendedName>
</protein>
<dbReference type="Proteomes" id="UP000251577">
    <property type="component" value="Unassembled WGS sequence"/>
</dbReference>
<feature type="chain" id="PRO_5016703301" description="SGNH hydrolase-type esterase domain-containing protein" evidence="1">
    <location>
        <begin position="34"/>
        <end position="281"/>
    </location>
</feature>
<evidence type="ECO:0000313" key="4">
    <source>
        <dbReference type="Proteomes" id="UP000251577"/>
    </source>
</evidence>
<name>A0A364V4U9_9CORY</name>
<organism evidence="3 4">
    <name type="scientific">Corynebacterium heidelbergense</name>
    <dbReference type="NCBI Taxonomy" id="2055947"/>
    <lineage>
        <taxon>Bacteria</taxon>
        <taxon>Bacillati</taxon>
        <taxon>Actinomycetota</taxon>
        <taxon>Actinomycetes</taxon>
        <taxon>Mycobacteriales</taxon>
        <taxon>Corynebacteriaceae</taxon>
        <taxon>Corynebacterium</taxon>
    </lineage>
</organism>
<dbReference type="Gene3D" id="3.40.50.1110">
    <property type="entry name" value="SGNH hydrolase"/>
    <property type="match status" value="1"/>
</dbReference>
<feature type="domain" description="SGNH hydrolase-type esterase" evidence="2">
    <location>
        <begin position="41"/>
        <end position="271"/>
    </location>
</feature>
<keyword evidence="1" id="KW-0732">Signal</keyword>
<dbReference type="SUPFAM" id="SSF52266">
    <property type="entry name" value="SGNH hydrolase"/>
    <property type="match status" value="1"/>
</dbReference>
<dbReference type="AlphaFoldDB" id="A0A364V4U9"/>
<keyword evidence="4" id="KW-1185">Reference proteome</keyword>
<dbReference type="RefSeq" id="WP_113631091.1">
    <property type="nucleotide sequence ID" value="NZ_QHCV01000070.1"/>
</dbReference>
<dbReference type="InterPro" id="IPR013830">
    <property type="entry name" value="SGNH_hydro"/>
</dbReference>
<evidence type="ECO:0000256" key="1">
    <source>
        <dbReference type="SAM" id="SignalP"/>
    </source>
</evidence>
<evidence type="ECO:0000313" key="3">
    <source>
        <dbReference type="EMBL" id="RAV31647.1"/>
    </source>
</evidence>
<feature type="signal peptide" evidence="1">
    <location>
        <begin position="1"/>
        <end position="33"/>
    </location>
</feature>
<proteinExistence type="predicted"/>
<dbReference type="EMBL" id="QHCV01000070">
    <property type="protein sequence ID" value="RAV31647.1"/>
    <property type="molecule type" value="Genomic_DNA"/>
</dbReference>
<dbReference type="InterPro" id="IPR036514">
    <property type="entry name" value="SGNH_hydro_sf"/>
</dbReference>